<dbReference type="InterPro" id="IPR036429">
    <property type="entry name" value="SpoA-like_sf"/>
</dbReference>
<keyword evidence="5" id="KW-0145">Chemotaxis</keyword>
<keyword evidence="9" id="KW-0282">Flagellum</keyword>
<evidence type="ECO:0000256" key="4">
    <source>
        <dbReference type="ARBA" id="ARBA00022475"/>
    </source>
</evidence>
<gene>
    <name evidence="9" type="ORF">D0Y96_04575</name>
</gene>
<evidence type="ECO:0000256" key="3">
    <source>
        <dbReference type="ARBA" id="ARBA00021897"/>
    </source>
</evidence>
<comment type="subcellular location">
    <subcellularLocation>
        <location evidence="1">Cell membrane</location>
        <topology evidence="1">Peripheral membrane protein</topology>
        <orientation evidence="1">Cytoplasmic side</orientation>
    </subcellularLocation>
</comment>
<dbReference type="InterPro" id="IPR001543">
    <property type="entry name" value="FliN-like_C"/>
</dbReference>
<keyword evidence="7" id="KW-0472">Membrane</keyword>
<dbReference type="PANTHER" id="PTHR43484:SF1">
    <property type="entry name" value="FLAGELLAR MOTOR SWITCH PROTEIN FLIN"/>
    <property type="match status" value="1"/>
</dbReference>
<proteinExistence type="inferred from homology"/>
<comment type="similarity">
    <text evidence="2">Belongs to the FliN/MopA/SpaO family.</text>
</comment>
<evidence type="ECO:0000259" key="8">
    <source>
        <dbReference type="Pfam" id="PF01052"/>
    </source>
</evidence>
<feature type="domain" description="Flagellar motor switch protein FliN-like C-terminal" evidence="8">
    <location>
        <begin position="42"/>
        <end position="111"/>
    </location>
</feature>
<protein>
    <recommendedName>
        <fullName evidence="3">Flagellar motor switch protein FliN</fullName>
    </recommendedName>
</protein>
<name>A0A372ISS8_9BACT</name>
<dbReference type="GO" id="GO:0071973">
    <property type="term" value="P:bacterial-type flagellum-dependent cell motility"/>
    <property type="evidence" value="ECO:0007669"/>
    <property type="project" value="InterPro"/>
</dbReference>
<evidence type="ECO:0000313" key="9">
    <source>
        <dbReference type="EMBL" id="RFU17938.1"/>
    </source>
</evidence>
<keyword evidence="6" id="KW-0283">Flagellar rotation</keyword>
<accession>A0A372ISS8</accession>
<evidence type="ECO:0000313" key="10">
    <source>
        <dbReference type="Proteomes" id="UP000264702"/>
    </source>
</evidence>
<reference evidence="9 10" key="1">
    <citation type="submission" date="2018-08" db="EMBL/GenBank/DDBJ databases">
        <title>Acidipila sp. 4G-K13, an acidobacterium isolated from forest soil.</title>
        <authorList>
            <person name="Gao Z.-H."/>
            <person name="Qiu L.-H."/>
        </authorList>
    </citation>
    <scope>NUCLEOTIDE SEQUENCE [LARGE SCALE GENOMIC DNA]</scope>
    <source>
        <strain evidence="9 10">4G-K13</strain>
    </source>
</reference>
<dbReference type="GO" id="GO:0009425">
    <property type="term" value="C:bacterial-type flagellum basal body"/>
    <property type="evidence" value="ECO:0007669"/>
    <property type="project" value="InterPro"/>
</dbReference>
<evidence type="ECO:0000256" key="1">
    <source>
        <dbReference type="ARBA" id="ARBA00004413"/>
    </source>
</evidence>
<organism evidence="9 10">
    <name type="scientific">Paracidobacterium acidisoli</name>
    <dbReference type="NCBI Taxonomy" id="2303751"/>
    <lineage>
        <taxon>Bacteria</taxon>
        <taxon>Pseudomonadati</taxon>
        <taxon>Acidobacteriota</taxon>
        <taxon>Terriglobia</taxon>
        <taxon>Terriglobales</taxon>
        <taxon>Acidobacteriaceae</taxon>
        <taxon>Paracidobacterium</taxon>
    </lineage>
</organism>
<comment type="caution">
    <text evidence="9">The sequence shown here is derived from an EMBL/GenBank/DDBJ whole genome shotgun (WGS) entry which is preliminary data.</text>
</comment>
<dbReference type="OrthoDB" id="9773459at2"/>
<keyword evidence="10" id="KW-1185">Reference proteome</keyword>
<sequence length="124" mass="13668">MRFSASAVRITFSDEVRKKDSGRTTQTAAADSGARVKNLDLFLDIELEASLRFGSRELPLREVLDLGPGDVVELDRNVTDPVDLVVGDKIVARGEVVLVHGNFGLRVTEVAEPRSRLESIRCLF</sequence>
<evidence type="ECO:0000256" key="6">
    <source>
        <dbReference type="ARBA" id="ARBA00022779"/>
    </source>
</evidence>
<dbReference type="PANTHER" id="PTHR43484">
    <property type="match status" value="1"/>
</dbReference>
<dbReference type="GO" id="GO:0003774">
    <property type="term" value="F:cytoskeletal motor activity"/>
    <property type="evidence" value="ECO:0007669"/>
    <property type="project" value="InterPro"/>
</dbReference>
<keyword evidence="9" id="KW-0966">Cell projection</keyword>
<dbReference type="GO" id="GO:0006935">
    <property type="term" value="P:chemotaxis"/>
    <property type="evidence" value="ECO:0007669"/>
    <property type="project" value="UniProtKB-KW"/>
</dbReference>
<dbReference type="PRINTS" id="PR00956">
    <property type="entry name" value="FLGMOTORFLIN"/>
</dbReference>
<keyword evidence="4" id="KW-1003">Cell membrane</keyword>
<dbReference type="AlphaFoldDB" id="A0A372ISS8"/>
<keyword evidence="9" id="KW-0969">Cilium</keyword>
<evidence type="ECO:0000256" key="5">
    <source>
        <dbReference type="ARBA" id="ARBA00022500"/>
    </source>
</evidence>
<dbReference type="InterPro" id="IPR001172">
    <property type="entry name" value="FliN_T3SS_HrcQb"/>
</dbReference>
<dbReference type="SUPFAM" id="SSF101801">
    <property type="entry name" value="Surface presentation of antigens (SPOA)"/>
    <property type="match status" value="1"/>
</dbReference>
<evidence type="ECO:0000256" key="2">
    <source>
        <dbReference type="ARBA" id="ARBA00009226"/>
    </source>
</evidence>
<dbReference type="Gene3D" id="2.30.330.10">
    <property type="entry name" value="SpoA-like"/>
    <property type="match status" value="1"/>
</dbReference>
<dbReference type="EMBL" id="QVQT01000002">
    <property type="protein sequence ID" value="RFU17938.1"/>
    <property type="molecule type" value="Genomic_DNA"/>
</dbReference>
<evidence type="ECO:0000256" key="7">
    <source>
        <dbReference type="ARBA" id="ARBA00023136"/>
    </source>
</evidence>
<dbReference type="GO" id="GO:0005886">
    <property type="term" value="C:plasma membrane"/>
    <property type="evidence" value="ECO:0007669"/>
    <property type="project" value="UniProtKB-SubCell"/>
</dbReference>
<dbReference type="Proteomes" id="UP000264702">
    <property type="component" value="Unassembled WGS sequence"/>
</dbReference>
<dbReference type="Pfam" id="PF01052">
    <property type="entry name" value="FliMN_C"/>
    <property type="match status" value="1"/>
</dbReference>
<dbReference type="InterPro" id="IPR051469">
    <property type="entry name" value="FliN/MopA/SpaO"/>
</dbReference>